<evidence type="ECO:0000313" key="3">
    <source>
        <dbReference type="EMBL" id="GES94957.1"/>
    </source>
</evidence>
<reference evidence="3" key="2">
    <citation type="submission" date="2019-10" db="EMBL/GenBank/DDBJ databases">
        <title>Conservation and host-specific expression of non-tandemly repeated heterogenous ribosome RNA gene in arbuscular mycorrhizal fungi.</title>
        <authorList>
            <person name="Maeda T."/>
            <person name="Kobayashi Y."/>
            <person name="Nakagawa T."/>
            <person name="Ezawa T."/>
            <person name="Yamaguchi K."/>
            <person name="Bino T."/>
            <person name="Nishimoto Y."/>
            <person name="Shigenobu S."/>
            <person name="Kawaguchi M."/>
        </authorList>
    </citation>
    <scope>NUCLEOTIDE SEQUENCE</scope>
    <source>
        <strain evidence="3">HR1</strain>
    </source>
</reference>
<dbReference type="Proteomes" id="UP000247702">
    <property type="component" value="Unassembled WGS sequence"/>
</dbReference>
<reference evidence="2 4" key="1">
    <citation type="submission" date="2017-11" db="EMBL/GenBank/DDBJ databases">
        <title>The genome of Rhizophagus clarus HR1 reveals common genetic basis of auxotrophy among arbuscular mycorrhizal fungi.</title>
        <authorList>
            <person name="Kobayashi Y."/>
        </authorList>
    </citation>
    <scope>NUCLEOTIDE SEQUENCE [LARGE SCALE GENOMIC DNA]</scope>
    <source>
        <strain evidence="2 4">HR1</strain>
    </source>
</reference>
<feature type="region of interest" description="Disordered" evidence="1">
    <location>
        <begin position="1"/>
        <end position="36"/>
    </location>
</feature>
<comment type="caution">
    <text evidence="2">The sequence shown here is derived from an EMBL/GenBank/DDBJ whole genome shotgun (WGS) entry which is preliminary data.</text>
</comment>
<protein>
    <submittedName>
        <fullName evidence="2">Uncharacterized protein</fullName>
    </submittedName>
</protein>
<evidence type="ECO:0000256" key="1">
    <source>
        <dbReference type="SAM" id="MobiDB-lite"/>
    </source>
</evidence>
<feature type="compositionally biased region" description="Low complexity" evidence="1">
    <location>
        <begin position="15"/>
        <end position="24"/>
    </location>
</feature>
<keyword evidence="4" id="KW-1185">Reference proteome</keyword>
<dbReference type="EMBL" id="BEXD01004124">
    <property type="protein sequence ID" value="GBC07129.1"/>
    <property type="molecule type" value="Genomic_DNA"/>
</dbReference>
<dbReference type="Proteomes" id="UP000615446">
    <property type="component" value="Unassembled WGS sequence"/>
</dbReference>
<name>A0A2Z6SL06_9GLOM</name>
<accession>A0A2Z6SL06</accession>
<gene>
    <name evidence="3" type="ORF">RCL2_002165100</name>
    <name evidence="2" type="ORF">RclHR1_07280006</name>
</gene>
<dbReference type="AlphaFoldDB" id="A0A2Z6SL06"/>
<evidence type="ECO:0000313" key="4">
    <source>
        <dbReference type="Proteomes" id="UP000247702"/>
    </source>
</evidence>
<dbReference type="EMBL" id="BLAL01000239">
    <property type="protein sequence ID" value="GES94957.1"/>
    <property type="molecule type" value="Genomic_DNA"/>
</dbReference>
<organism evidence="2 4">
    <name type="scientific">Rhizophagus clarus</name>
    <dbReference type="NCBI Taxonomy" id="94130"/>
    <lineage>
        <taxon>Eukaryota</taxon>
        <taxon>Fungi</taxon>
        <taxon>Fungi incertae sedis</taxon>
        <taxon>Mucoromycota</taxon>
        <taxon>Glomeromycotina</taxon>
        <taxon>Glomeromycetes</taxon>
        <taxon>Glomerales</taxon>
        <taxon>Glomeraceae</taxon>
        <taxon>Rhizophagus</taxon>
    </lineage>
</organism>
<sequence>MVKSSKLIREKKTYSSNSSDSSDNSIHKKRSKNSNNVDKDKFVKYDIEIFIPYCADQINELKRKISASKNERVESPKEVLPFLIDFEVESNEFKSALKYGANDCFLLDNMSFELDFDVRNMDL</sequence>
<evidence type="ECO:0000313" key="2">
    <source>
        <dbReference type="EMBL" id="GBC07129.1"/>
    </source>
</evidence>
<dbReference type="OrthoDB" id="2375610at2759"/>
<proteinExistence type="predicted"/>